<comment type="caution">
    <text evidence="3">The sequence shown here is derived from an EMBL/GenBank/DDBJ whole genome shotgun (WGS) entry which is preliminary data.</text>
</comment>
<accession>A0AAE0CGE7</accession>
<keyword evidence="4" id="KW-1185">Reference proteome</keyword>
<dbReference type="Gene3D" id="3.10.20.90">
    <property type="entry name" value="Phosphatidylinositol 3-kinase Catalytic Subunit, Chain A, domain 1"/>
    <property type="match status" value="1"/>
</dbReference>
<feature type="region of interest" description="Disordered" evidence="1">
    <location>
        <begin position="1"/>
        <end position="54"/>
    </location>
</feature>
<dbReference type="CDD" id="cd17039">
    <property type="entry name" value="Ubl_ubiquitin_like"/>
    <property type="match status" value="1"/>
</dbReference>
<organism evidence="3 4">
    <name type="scientific">Cymbomonas tetramitiformis</name>
    <dbReference type="NCBI Taxonomy" id="36881"/>
    <lineage>
        <taxon>Eukaryota</taxon>
        <taxon>Viridiplantae</taxon>
        <taxon>Chlorophyta</taxon>
        <taxon>Pyramimonadophyceae</taxon>
        <taxon>Pyramimonadales</taxon>
        <taxon>Pyramimonadaceae</taxon>
        <taxon>Cymbomonas</taxon>
    </lineage>
</organism>
<protein>
    <recommendedName>
        <fullName evidence="2">Ubiquitin-like domain-containing protein</fullName>
    </recommendedName>
</protein>
<reference evidence="3 4" key="1">
    <citation type="journal article" date="2015" name="Genome Biol. Evol.">
        <title>Comparative Genomics of a Bacterivorous Green Alga Reveals Evolutionary Causalities and Consequences of Phago-Mixotrophic Mode of Nutrition.</title>
        <authorList>
            <person name="Burns J.A."/>
            <person name="Paasch A."/>
            <person name="Narechania A."/>
            <person name="Kim E."/>
        </authorList>
    </citation>
    <scope>NUCLEOTIDE SEQUENCE [LARGE SCALE GENOMIC DNA]</scope>
    <source>
        <strain evidence="3 4">PLY_AMNH</strain>
    </source>
</reference>
<sequence>MDLGESELQNLTDVPQQAIDAYQEAAPERKRKRNRDREAMHRGNGDRAATSHADAAAVETHMGRRLEEPPREILQDKSIPGISNHFWKVTPPTLRLAGCKDETSMNMATARHNEVARTLYEAIRKGRTGASPIWIAHHAGLDGTNKCTRPIPDFVLRRGQCRRDGRDHPGAKDPPDDIPHFVDIVMIKGAEDVRDAPPGRPENTHREDVGEIHLIEVAFTWDTRWYVSLHDKLNKYEPLMELLRSKGYKVFFHPMVFGTTGSVYEHNARALTQHLGFNKKEAEALLKKISNIAVEWAAKMLISHSSLRYPRYHALGVFDAKPIARELVEHYCEFMFVLKELFSDKPATPEAYSPFLPPLIDQVWREHILDTRGYDAFCFAIFGKFLHRDANFDLHRNTALREVRRARTTIVYARRLGEKRINRLIAAGLWWPTRSFEEPTEVSRKRRAEARAQDPVARQKKRGGEDSTETEDQPVDIFIQVCAKCDGEGSIPKRFQFRLGDTAHHVKNSLRARCVPPRVGVHKFTLFFDGRPLDPEKTLRSYGVSKNRVLQVRKQ</sequence>
<name>A0AAE0CGE7_9CHLO</name>
<proteinExistence type="predicted"/>
<dbReference type="SUPFAM" id="SSF54236">
    <property type="entry name" value="Ubiquitin-like"/>
    <property type="match status" value="1"/>
</dbReference>
<dbReference type="InterPro" id="IPR000626">
    <property type="entry name" value="Ubiquitin-like_dom"/>
</dbReference>
<feature type="compositionally biased region" description="Basic and acidic residues" evidence="1">
    <location>
        <begin position="35"/>
        <end position="45"/>
    </location>
</feature>
<evidence type="ECO:0000256" key="1">
    <source>
        <dbReference type="SAM" id="MobiDB-lite"/>
    </source>
</evidence>
<evidence type="ECO:0000259" key="2">
    <source>
        <dbReference type="PROSITE" id="PS50053"/>
    </source>
</evidence>
<dbReference type="AlphaFoldDB" id="A0AAE0CGE7"/>
<feature type="domain" description="Ubiquitin-like" evidence="2">
    <location>
        <begin position="475"/>
        <end position="555"/>
    </location>
</feature>
<dbReference type="EMBL" id="LGRX02024847">
    <property type="protein sequence ID" value="KAK3253362.1"/>
    <property type="molecule type" value="Genomic_DNA"/>
</dbReference>
<dbReference type="InterPro" id="IPR029071">
    <property type="entry name" value="Ubiquitin-like_domsf"/>
</dbReference>
<evidence type="ECO:0000313" key="4">
    <source>
        <dbReference type="Proteomes" id="UP001190700"/>
    </source>
</evidence>
<feature type="region of interest" description="Disordered" evidence="1">
    <location>
        <begin position="441"/>
        <end position="471"/>
    </location>
</feature>
<dbReference type="Proteomes" id="UP001190700">
    <property type="component" value="Unassembled WGS sequence"/>
</dbReference>
<dbReference type="PROSITE" id="PS50053">
    <property type="entry name" value="UBIQUITIN_2"/>
    <property type="match status" value="1"/>
</dbReference>
<evidence type="ECO:0000313" key="3">
    <source>
        <dbReference type="EMBL" id="KAK3253362.1"/>
    </source>
</evidence>
<gene>
    <name evidence="3" type="ORF">CYMTET_37361</name>
</gene>